<evidence type="ECO:0000313" key="2">
    <source>
        <dbReference type="Proteomes" id="UP000298493"/>
    </source>
</evidence>
<dbReference type="EMBL" id="SNSC02000017">
    <property type="protein sequence ID" value="TID16861.1"/>
    <property type="molecule type" value="Genomic_DNA"/>
</dbReference>
<dbReference type="Proteomes" id="UP000298493">
    <property type="component" value="Unassembled WGS sequence"/>
</dbReference>
<evidence type="ECO:0000313" key="1">
    <source>
        <dbReference type="EMBL" id="TID16861.1"/>
    </source>
</evidence>
<keyword evidence="2" id="KW-1185">Reference proteome</keyword>
<comment type="caution">
    <text evidence="1">The sequence shown here is derived from an EMBL/GenBank/DDBJ whole genome shotgun (WGS) entry which is preliminary data.</text>
</comment>
<dbReference type="AlphaFoldDB" id="A0A4Z1NQ99"/>
<organism evidence="1 2">
    <name type="scientific">Venturia nashicola</name>
    <dbReference type="NCBI Taxonomy" id="86259"/>
    <lineage>
        <taxon>Eukaryota</taxon>
        <taxon>Fungi</taxon>
        <taxon>Dikarya</taxon>
        <taxon>Ascomycota</taxon>
        <taxon>Pezizomycotina</taxon>
        <taxon>Dothideomycetes</taxon>
        <taxon>Pleosporomycetidae</taxon>
        <taxon>Venturiales</taxon>
        <taxon>Venturiaceae</taxon>
        <taxon>Venturia</taxon>
    </lineage>
</organism>
<reference evidence="1 2" key="1">
    <citation type="submission" date="2019-04" db="EMBL/GenBank/DDBJ databases">
        <title>High contiguity whole genome sequence and gene annotation resource for two Venturia nashicola isolates.</title>
        <authorList>
            <person name="Prokchorchik M."/>
            <person name="Won K."/>
            <person name="Lee Y."/>
            <person name="Choi E.D."/>
            <person name="Segonzac C."/>
            <person name="Sohn K.H."/>
        </authorList>
    </citation>
    <scope>NUCLEOTIDE SEQUENCE [LARGE SCALE GENOMIC DNA]</scope>
    <source>
        <strain evidence="1 2">PRI2</strain>
    </source>
</reference>
<gene>
    <name evidence="1" type="ORF">E6O75_ATG09627</name>
</gene>
<sequence length="229" mass="24498">MQEDGGWRMEDGGWRMEDGCKRMEDGCKRMEDGCRRMEDGCRRMEDGGWVELGEGQRGVVCLVCLVQGAGGVSGCTRTGRGDAVAARDRFGLGHAAEVDGSTGGWWPGTGTGTGTAVDGLALALALALQLMALALAPRLMALAMALALALRPFVTFAANLDDGQTEPGAVGERAQASTRPTSATIKRAYAWQRDIHSIPDRPCAFDSPTAGFNRISQYWRPWIDLAAMD</sequence>
<name>A0A4Z1NQ99_9PEZI</name>
<accession>A0A4Z1NQ99</accession>
<protein>
    <submittedName>
        <fullName evidence="1">Uncharacterized protein</fullName>
    </submittedName>
</protein>
<proteinExistence type="predicted"/>